<keyword evidence="1" id="KW-0812">Transmembrane</keyword>
<dbReference type="AlphaFoldDB" id="A0A428WA91"/>
<feature type="transmembrane region" description="Helical" evidence="1">
    <location>
        <begin position="55"/>
        <end position="82"/>
    </location>
</feature>
<sequence length="284" mass="30001">MMTAEPLDTTDRTLEYLARPGQSLEGLGKQLSFAAKALAWSPRTIRRYSRETLRLLTEVCFGTGGLAVIGGTLGVMIGMTLFTGLIVGLQGYSALNQLGTAALTGFISAYFNTREVAPLSAGLALSATVGCGFTAQLGAMRISEEIDALEVMGVPSMPYLVTTRVLAGVAAVIPLYAVGLLSSYLASRQITIWLYGQSAGTYDHYFTLFLPPGDVLWSFGKVIVFSVLVILSHCYYGFNASGGPAGVGVAVGRAVRTSIVLISVLDFFLSLAIWGANTTVRISG</sequence>
<evidence type="ECO:0000313" key="3">
    <source>
        <dbReference type="Proteomes" id="UP000286716"/>
    </source>
</evidence>
<evidence type="ECO:0000256" key="1">
    <source>
        <dbReference type="SAM" id="Phobius"/>
    </source>
</evidence>
<feature type="transmembrane region" description="Helical" evidence="1">
    <location>
        <begin position="215"/>
        <end position="238"/>
    </location>
</feature>
<dbReference type="InterPro" id="IPR030802">
    <property type="entry name" value="Permease_MalE"/>
</dbReference>
<evidence type="ECO:0000313" key="2">
    <source>
        <dbReference type="EMBL" id="RSM40016.1"/>
    </source>
</evidence>
<dbReference type="GO" id="GO:0005548">
    <property type="term" value="F:phospholipid transporter activity"/>
    <property type="evidence" value="ECO:0007669"/>
    <property type="project" value="TreeGrafter"/>
</dbReference>
<feature type="transmembrane region" description="Helical" evidence="1">
    <location>
        <begin position="258"/>
        <end position="276"/>
    </location>
</feature>
<gene>
    <name evidence="2" type="ORF">DMA12_28260</name>
</gene>
<dbReference type="GO" id="GO:0043190">
    <property type="term" value="C:ATP-binding cassette (ABC) transporter complex"/>
    <property type="evidence" value="ECO:0007669"/>
    <property type="project" value="InterPro"/>
</dbReference>
<dbReference type="EMBL" id="QHHU01000042">
    <property type="protein sequence ID" value="RSM40016.1"/>
    <property type="molecule type" value="Genomic_DNA"/>
</dbReference>
<keyword evidence="1" id="KW-1133">Transmembrane helix</keyword>
<feature type="transmembrane region" description="Helical" evidence="1">
    <location>
        <begin position="119"/>
        <end position="139"/>
    </location>
</feature>
<dbReference type="OrthoDB" id="3745645at2"/>
<dbReference type="PANTHER" id="PTHR30188:SF13">
    <property type="entry name" value="CONSERVED HYPOTHETICAL INTEGRAL MEMBRANE PROTEIN YRBE3B"/>
    <property type="match status" value="1"/>
</dbReference>
<reference evidence="2 3" key="1">
    <citation type="submission" date="2018-05" db="EMBL/GenBank/DDBJ databases">
        <title>Evolution of GPA BGCs.</title>
        <authorList>
            <person name="Waglechner N."/>
            <person name="Wright G.D."/>
        </authorList>
    </citation>
    <scope>NUCLEOTIDE SEQUENCE [LARGE SCALE GENOMIC DNA]</scope>
    <source>
        <strain evidence="2 3">DSM 5908</strain>
    </source>
</reference>
<dbReference type="Proteomes" id="UP000286716">
    <property type="component" value="Unassembled WGS sequence"/>
</dbReference>
<protein>
    <submittedName>
        <fullName evidence="2">ABC transporter permease</fullName>
    </submittedName>
</protein>
<keyword evidence="3" id="KW-1185">Reference proteome</keyword>
<proteinExistence type="predicted"/>
<feature type="transmembrane region" description="Helical" evidence="1">
    <location>
        <begin position="94"/>
        <end position="112"/>
    </location>
</feature>
<accession>A0A428WA91</accession>
<organism evidence="2 3">
    <name type="scientific">Amycolatopsis balhimycina DSM 5908</name>
    <dbReference type="NCBI Taxonomy" id="1081091"/>
    <lineage>
        <taxon>Bacteria</taxon>
        <taxon>Bacillati</taxon>
        <taxon>Actinomycetota</taxon>
        <taxon>Actinomycetes</taxon>
        <taxon>Pseudonocardiales</taxon>
        <taxon>Pseudonocardiaceae</taxon>
        <taxon>Amycolatopsis</taxon>
    </lineage>
</organism>
<feature type="transmembrane region" description="Helical" evidence="1">
    <location>
        <begin position="159"/>
        <end position="181"/>
    </location>
</feature>
<comment type="caution">
    <text evidence="2">The sequence shown here is derived from an EMBL/GenBank/DDBJ whole genome shotgun (WGS) entry which is preliminary data.</text>
</comment>
<name>A0A428WA91_AMYBA</name>
<keyword evidence="1" id="KW-0472">Membrane</keyword>
<dbReference type="PANTHER" id="PTHR30188">
    <property type="entry name" value="ABC TRANSPORTER PERMEASE PROTEIN-RELATED"/>
    <property type="match status" value="1"/>
</dbReference>
<dbReference type="Pfam" id="PF02405">
    <property type="entry name" value="MlaE"/>
    <property type="match status" value="1"/>
</dbReference>